<dbReference type="Pfam" id="PF00754">
    <property type="entry name" value="F5_F8_type_C"/>
    <property type="match status" value="1"/>
</dbReference>
<evidence type="ECO:0000313" key="4">
    <source>
        <dbReference type="EMBL" id="MFB9054801.1"/>
    </source>
</evidence>
<evidence type="ECO:0000256" key="1">
    <source>
        <dbReference type="SAM" id="MobiDB-lite"/>
    </source>
</evidence>
<reference evidence="4 5" key="1">
    <citation type="submission" date="2024-09" db="EMBL/GenBank/DDBJ databases">
        <authorList>
            <person name="Sun Q."/>
            <person name="Mori K."/>
        </authorList>
    </citation>
    <scope>NUCLEOTIDE SEQUENCE [LARGE SCALE GENOMIC DNA]</scope>
    <source>
        <strain evidence="4 5">CECT 8286</strain>
    </source>
</reference>
<dbReference type="SMART" id="SM01276">
    <property type="entry name" value="M60-like"/>
    <property type="match status" value="1"/>
</dbReference>
<dbReference type="Proteomes" id="UP001589605">
    <property type="component" value="Unassembled WGS sequence"/>
</dbReference>
<evidence type="ECO:0000259" key="2">
    <source>
        <dbReference type="PROSITE" id="PS50022"/>
    </source>
</evidence>
<dbReference type="EMBL" id="JBHMEZ010000031">
    <property type="protein sequence ID" value="MFB9054801.1"/>
    <property type="molecule type" value="Genomic_DNA"/>
</dbReference>
<protein>
    <submittedName>
        <fullName evidence="4">M60 family peptidase N-terminal accessory domain-containing protein</fullName>
    </submittedName>
</protein>
<dbReference type="Gene3D" id="2.60.120.1250">
    <property type="entry name" value="Peptidase M60, enhancin-like domain 1"/>
    <property type="match status" value="1"/>
</dbReference>
<evidence type="ECO:0000259" key="3">
    <source>
        <dbReference type="PROSITE" id="PS51723"/>
    </source>
</evidence>
<dbReference type="InterPro" id="IPR008979">
    <property type="entry name" value="Galactose-bd-like_sf"/>
</dbReference>
<sequence length="832" mass="93287">MPLLAITTTSISATGLFPEETNNTSTTFRPTGTDNLSSSSLVKNNVIEKSNDKELLAALKKIKKHLLGKSTLTAAELETANETIAKDNALFADNFNVIESAFETIELFESKNGGLFTKGSSTVGGLIKTASGFELENLMITIMQAVMDNSYTEANLKANPELFNNRLFKTSSFFPGAVAQPEDSSVSYTIKINGTHVKKPGTQANYETEDARRPTGCYLAPGSVATVTLPSSLVGIGATVLVGAHTWDLTKKKDFKRLDRVTTKYDITSETITIANPLGGGVYINVPYKNDLGILNITLENVVRSPYYARTAANNTSLSDWKNVERLREAPWTDIETDKVMMQVPTAWVSNFDGIETTMDDWDMSMDAISTLLGRPLTRSKTTIYMQVDVNKRGKANFPGYPQSNVSYDPYTDYKGYHSSYLTDGPRDQRGYLTNVLFHEQGHAEKIYKFKGEIESSINFLWVAVHNKKFGVELNKAFEESFNGYGISHSIEEAATSWMITENFRSGNPMSSKTGQMRQEFSYQPRGHGKYADLVRLFGWEALETFYANTSASYDRGEIDYSANVNAVPTDDRLLRMSQAAGYDLRPLIHFWGVHPDNFDRLAEEIEKDGLKKSTAIYDQLSFYKTIVPMDNKAFRAFGLEDFNADKIENATFHDNVSQSYYQGFLKKWWDSYGTAEAQATVDEIQTIIDLYFPDGRPEDDSSKSVEITPKSAEASASANPEYTLDNNTKTVWTTKGDSEYIVYDLGVLYDVSELKINFTDKRKNSNFFDIQVSRENQTYLEVMQGLSSNKTKDTFDTYSISRKARYIKIITHGNEKDKSNSIVEVKFTVKK</sequence>
<feature type="region of interest" description="Disordered" evidence="1">
    <location>
        <begin position="698"/>
        <end position="722"/>
    </location>
</feature>
<dbReference type="PANTHER" id="PTHR15730">
    <property type="entry name" value="EXPERIMENTAL AUTOIMMUNE PROSTATITIS ANTIGEN 2-RELATED"/>
    <property type="match status" value="1"/>
</dbReference>
<feature type="domain" description="Peptidase M60" evidence="3">
    <location>
        <begin position="210"/>
        <end position="525"/>
    </location>
</feature>
<dbReference type="InterPro" id="IPR000421">
    <property type="entry name" value="FA58C"/>
</dbReference>
<dbReference type="RefSeq" id="WP_382384439.1">
    <property type="nucleotide sequence ID" value="NZ_JBHMEZ010000031.1"/>
</dbReference>
<dbReference type="InterPro" id="IPR051244">
    <property type="entry name" value="TCAF"/>
</dbReference>
<accession>A0ABV5F5R8</accession>
<dbReference type="Gene3D" id="2.60.120.260">
    <property type="entry name" value="Galactose-binding domain-like"/>
    <property type="match status" value="1"/>
</dbReference>
<dbReference type="InterPro" id="IPR035423">
    <property type="entry name" value="M60-like_N"/>
</dbReference>
<dbReference type="PANTHER" id="PTHR15730:SF5">
    <property type="entry name" value="SI:CH211-210B2.2-RELATED"/>
    <property type="match status" value="1"/>
</dbReference>
<dbReference type="PROSITE" id="PS51723">
    <property type="entry name" value="PEPTIDASE_M60"/>
    <property type="match status" value="1"/>
</dbReference>
<feature type="domain" description="F5/8 type C" evidence="2">
    <location>
        <begin position="686"/>
        <end position="829"/>
    </location>
</feature>
<dbReference type="Pfam" id="PF13402">
    <property type="entry name" value="Peptidase_M60"/>
    <property type="match status" value="1"/>
</dbReference>
<dbReference type="Pfam" id="PF17291">
    <property type="entry name" value="M60-like_N"/>
    <property type="match status" value="1"/>
</dbReference>
<gene>
    <name evidence="4" type="ORF">ACFFVB_17050</name>
</gene>
<dbReference type="PROSITE" id="PS50022">
    <property type="entry name" value="FA58C_3"/>
    <property type="match status" value="1"/>
</dbReference>
<organism evidence="4 5">
    <name type="scientific">Formosa undariae</name>
    <dbReference type="NCBI Taxonomy" id="1325436"/>
    <lineage>
        <taxon>Bacteria</taxon>
        <taxon>Pseudomonadati</taxon>
        <taxon>Bacteroidota</taxon>
        <taxon>Flavobacteriia</taxon>
        <taxon>Flavobacteriales</taxon>
        <taxon>Flavobacteriaceae</taxon>
        <taxon>Formosa</taxon>
    </lineage>
</organism>
<proteinExistence type="predicted"/>
<comment type="caution">
    <text evidence="4">The sequence shown here is derived from an EMBL/GenBank/DDBJ whole genome shotgun (WGS) entry which is preliminary data.</text>
</comment>
<name>A0ABV5F5R8_9FLAO</name>
<evidence type="ECO:0000313" key="5">
    <source>
        <dbReference type="Proteomes" id="UP001589605"/>
    </source>
</evidence>
<dbReference type="SUPFAM" id="SSF49785">
    <property type="entry name" value="Galactose-binding domain-like"/>
    <property type="match status" value="1"/>
</dbReference>
<dbReference type="InterPro" id="IPR031161">
    <property type="entry name" value="Peptidase_M60_dom"/>
</dbReference>
<keyword evidence="5" id="KW-1185">Reference proteome</keyword>